<dbReference type="InterPro" id="IPR046372">
    <property type="entry name" value="PARG_cat_C"/>
</dbReference>
<evidence type="ECO:0000313" key="3">
    <source>
        <dbReference type="Proteomes" id="UP000735302"/>
    </source>
</evidence>
<dbReference type="GO" id="GO:0004649">
    <property type="term" value="F:poly(ADP-ribose) glycohydrolase activity"/>
    <property type="evidence" value="ECO:0007669"/>
    <property type="project" value="InterPro"/>
</dbReference>
<dbReference type="GO" id="GO:0006282">
    <property type="term" value="P:regulation of DNA repair"/>
    <property type="evidence" value="ECO:0007669"/>
    <property type="project" value="InterPro"/>
</dbReference>
<dbReference type="PANTHER" id="PTHR12837:SF0">
    <property type="entry name" value="POLY(ADP-RIBOSE) GLYCOHYDROLASE"/>
    <property type="match status" value="1"/>
</dbReference>
<proteinExistence type="predicted"/>
<protein>
    <submittedName>
        <fullName evidence="2">Poly(ADP-ribose) glycohydrolase</fullName>
    </submittedName>
</protein>
<dbReference type="GO" id="GO:0005634">
    <property type="term" value="C:nucleus"/>
    <property type="evidence" value="ECO:0007669"/>
    <property type="project" value="TreeGrafter"/>
</dbReference>
<dbReference type="EMBL" id="BLXT01006784">
    <property type="protein sequence ID" value="GFO33562.1"/>
    <property type="molecule type" value="Genomic_DNA"/>
</dbReference>
<gene>
    <name evidence="2" type="ORF">PoB_006006700</name>
</gene>
<dbReference type="GO" id="GO:0005975">
    <property type="term" value="P:carbohydrate metabolic process"/>
    <property type="evidence" value="ECO:0007669"/>
    <property type="project" value="InterPro"/>
</dbReference>
<organism evidence="2 3">
    <name type="scientific">Plakobranchus ocellatus</name>
    <dbReference type="NCBI Taxonomy" id="259542"/>
    <lineage>
        <taxon>Eukaryota</taxon>
        <taxon>Metazoa</taxon>
        <taxon>Spiralia</taxon>
        <taxon>Lophotrochozoa</taxon>
        <taxon>Mollusca</taxon>
        <taxon>Gastropoda</taxon>
        <taxon>Heterobranchia</taxon>
        <taxon>Euthyneura</taxon>
        <taxon>Panpulmonata</taxon>
        <taxon>Sacoglossa</taxon>
        <taxon>Placobranchoidea</taxon>
        <taxon>Plakobranchidae</taxon>
        <taxon>Plakobranchus</taxon>
    </lineage>
</organism>
<name>A0AAV4CNX1_9GAST</name>
<feature type="domain" description="PARG catalytic Macro" evidence="1">
    <location>
        <begin position="2"/>
        <end position="120"/>
    </location>
</feature>
<dbReference type="Proteomes" id="UP000735302">
    <property type="component" value="Unassembled WGS sequence"/>
</dbReference>
<dbReference type="GO" id="GO:1990966">
    <property type="term" value="P:ATP generation from poly-ADP-D-ribose"/>
    <property type="evidence" value="ECO:0007669"/>
    <property type="project" value="TreeGrafter"/>
</dbReference>
<dbReference type="GO" id="GO:0009225">
    <property type="term" value="P:nucleotide-sugar metabolic process"/>
    <property type="evidence" value="ECO:0007669"/>
    <property type="project" value="TreeGrafter"/>
</dbReference>
<dbReference type="InterPro" id="IPR007724">
    <property type="entry name" value="Poly_GlycHdrlase"/>
</dbReference>
<sequence length="127" mass="14065">MGPVRFADYSGYKQTLKFVPYKPVLTTAKDGMGRALTEITGFDAVDFSKTCASIQFGSRWIRREYFKAQSAFVIYPNTNPKVPVATRPWGAGAFKGDQALKVVIQWLAACSVKREIIFTKTPSSDGT</sequence>
<keyword evidence="3" id="KW-1185">Reference proteome</keyword>
<dbReference type="GO" id="GO:0005737">
    <property type="term" value="C:cytoplasm"/>
    <property type="evidence" value="ECO:0007669"/>
    <property type="project" value="TreeGrafter"/>
</dbReference>
<evidence type="ECO:0000313" key="2">
    <source>
        <dbReference type="EMBL" id="GFO33562.1"/>
    </source>
</evidence>
<dbReference type="Pfam" id="PF05028">
    <property type="entry name" value="PARG_cat_C"/>
    <property type="match status" value="1"/>
</dbReference>
<reference evidence="2 3" key="1">
    <citation type="journal article" date="2021" name="Elife">
        <title>Chloroplast acquisition without the gene transfer in kleptoplastic sea slugs, Plakobranchus ocellatus.</title>
        <authorList>
            <person name="Maeda T."/>
            <person name="Takahashi S."/>
            <person name="Yoshida T."/>
            <person name="Shimamura S."/>
            <person name="Takaki Y."/>
            <person name="Nagai Y."/>
            <person name="Toyoda A."/>
            <person name="Suzuki Y."/>
            <person name="Arimoto A."/>
            <person name="Ishii H."/>
            <person name="Satoh N."/>
            <person name="Nishiyama T."/>
            <person name="Hasebe M."/>
            <person name="Maruyama T."/>
            <person name="Minagawa J."/>
            <person name="Obokata J."/>
            <person name="Shigenobu S."/>
        </authorList>
    </citation>
    <scope>NUCLEOTIDE SEQUENCE [LARGE SCALE GENOMIC DNA]</scope>
</reference>
<evidence type="ECO:0000259" key="1">
    <source>
        <dbReference type="Pfam" id="PF05028"/>
    </source>
</evidence>
<dbReference type="PANTHER" id="PTHR12837">
    <property type="entry name" value="POLY ADP-RIBOSE GLYCOHYDROLASE"/>
    <property type="match status" value="1"/>
</dbReference>
<accession>A0AAV4CNX1</accession>
<dbReference type="AlphaFoldDB" id="A0AAV4CNX1"/>
<comment type="caution">
    <text evidence="2">The sequence shown here is derived from an EMBL/GenBank/DDBJ whole genome shotgun (WGS) entry which is preliminary data.</text>
</comment>